<keyword evidence="8" id="KW-1185">Reference proteome</keyword>
<keyword evidence="4" id="KW-0472">Membrane</keyword>
<dbReference type="InterPro" id="IPR029787">
    <property type="entry name" value="Nucleotide_cyclase"/>
</dbReference>
<gene>
    <name evidence="7" type="ORF">ACFFFU_04595</name>
</gene>
<keyword evidence="4" id="KW-0812">Transmembrane</keyword>
<organism evidence="7 8">
    <name type="scientific">Luteimonas padinae</name>
    <dbReference type="NCBI Taxonomy" id="1714359"/>
    <lineage>
        <taxon>Bacteria</taxon>
        <taxon>Pseudomonadati</taxon>
        <taxon>Pseudomonadota</taxon>
        <taxon>Gammaproteobacteria</taxon>
        <taxon>Lysobacterales</taxon>
        <taxon>Lysobacteraceae</taxon>
        <taxon>Luteimonas</taxon>
    </lineage>
</organism>
<dbReference type="SMART" id="SM00267">
    <property type="entry name" value="GGDEF"/>
    <property type="match status" value="1"/>
</dbReference>
<feature type="transmembrane region" description="Helical" evidence="4">
    <location>
        <begin position="197"/>
        <end position="216"/>
    </location>
</feature>
<accession>A0ABV6SVC3</accession>
<keyword evidence="7" id="KW-0808">Transferase</keyword>
<dbReference type="CDD" id="cd01949">
    <property type="entry name" value="GGDEF"/>
    <property type="match status" value="1"/>
</dbReference>
<feature type="chain" id="PRO_5045965974" description="diguanylate cyclase" evidence="5">
    <location>
        <begin position="28"/>
        <end position="611"/>
    </location>
</feature>
<dbReference type="InterPro" id="IPR000160">
    <property type="entry name" value="GGDEF_dom"/>
</dbReference>
<dbReference type="RefSeq" id="WP_189496525.1">
    <property type="nucleotide sequence ID" value="NZ_BMZT01000005.1"/>
</dbReference>
<dbReference type="Pfam" id="PF07696">
    <property type="entry name" value="7TMR-DISMED2"/>
    <property type="match status" value="1"/>
</dbReference>
<dbReference type="InterPro" id="IPR043128">
    <property type="entry name" value="Rev_trsase/Diguanyl_cyclase"/>
</dbReference>
<dbReference type="Gene3D" id="3.30.70.270">
    <property type="match status" value="1"/>
</dbReference>
<evidence type="ECO:0000313" key="7">
    <source>
        <dbReference type="EMBL" id="MFC0717034.1"/>
    </source>
</evidence>
<feature type="transmembrane region" description="Helical" evidence="4">
    <location>
        <begin position="223"/>
        <end position="246"/>
    </location>
</feature>
<keyword evidence="3" id="KW-0175">Coiled coil</keyword>
<dbReference type="InterPro" id="IPR011622">
    <property type="entry name" value="7TMR_DISM_rcpt_extracell_dom2"/>
</dbReference>
<evidence type="ECO:0000259" key="6">
    <source>
        <dbReference type="PROSITE" id="PS50887"/>
    </source>
</evidence>
<reference evidence="7 8" key="1">
    <citation type="submission" date="2024-09" db="EMBL/GenBank/DDBJ databases">
        <authorList>
            <person name="Sun Q."/>
            <person name="Mori K."/>
        </authorList>
    </citation>
    <scope>NUCLEOTIDE SEQUENCE [LARGE SCALE GENOMIC DNA]</scope>
    <source>
        <strain evidence="7 8">KCTC 52403</strain>
    </source>
</reference>
<evidence type="ECO:0000256" key="3">
    <source>
        <dbReference type="SAM" id="Coils"/>
    </source>
</evidence>
<evidence type="ECO:0000256" key="5">
    <source>
        <dbReference type="SAM" id="SignalP"/>
    </source>
</evidence>
<dbReference type="Pfam" id="PF00990">
    <property type="entry name" value="GGDEF"/>
    <property type="match status" value="1"/>
</dbReference>
<evidence type="ECO:0000256" key="2">
    <source>
        <dbReference type="ARBA" id="ARBA00034247"/>
    </source>
</evidence>
<protein>
    <recommendedName>
        <fullName evidence="1">diguanylate cyclase</fullName>
        <ecNumber evidence="1">2.7.7.65</ecNumber>
    </recommendedName>
</protein>
<dbReference type="InterPro" id="IPR050469">
    <property type="entry name" value="Diguanylate_Cyclase"/>
</dbReference>
<feature type="domain" description="GGDEF" evidence="6">
    <location>
        <begin position="473"/>
        <end position="609"/>
    </location>
</feature>
<dbReference type="PANTHER" id="PTHR45138:SF9">
    <property type="entry name" value="DIGUANYLATE CYCLASE DGCM-RELATED"/>
    <property type="match status" value="1"/>
</dbReference>
<dbReference type="GO" id="GO:0052621">
    <property type="term" value="F:diguanylate cyclase activity"/>
    <property type="evidence" value="ECO:0007669"/>
    <property type="project" value="UniProtKB-EC"/>
</dbReference>
<feature type="transmembrane region" description="Helical" evidence="4">
    <location>
        <begin position="289"/>
        <end position="309"/>
    </location>
</feature>
<name>A0ABV6SVC3_9GAMM</name>
<proteinExistence type="predicted"/>
<sequence>MIIARPWMAWIAFVFVALLAAAGPAAAAADVIELSPGTGELALSPHVTYLHDTDGRDTVQDAWARVGTDAFAPLPGGNPAFGFQDGAFWVHARVVNRDPDEPRWLLVQTYPLSDHLDLYLRYPDGRVVHHAGGDTLPFGQRAIRYRHPNFLLDLPDGQPVDILLRVQSQSSMQLPLVLYTPGAFTELSRDAQFAIGLYYGILVALFFYNLVLWLVLRDASYFWYLFHIGAFGLVLFCLNGLGFEYLWPDNTWLADKSVPLSISLALIGMHQFARVFLGLHERWPLGNRVSIVAIAAFVCFGIAAVFVPYRLITPAVSLAVLASIVWITVASIDSVRKRYAPARLFLLSWAMFLAGTAVFTLVAFGMIPKTFFTEYGVQLGSALEMLFLSVALSYRYAALRNENGRIVREANVRLEREVAERTQELRGTLEQLEQAHARLHESSRLDGLTGLCNRSHFHDAFERLLLECNAERRPLSLLMVDLDHFKSINDAHGHLVGDDVLRAAAQRIGTALRPHEALLARFGGEEFVIVLPRTDLHGAVAVAEAVRRAIAAAPCDSQHGPPVRVSASVGVHTVVPGTVDDIEDALQVADQALYAAKANGRDCVRTSISAA</sequence>
<dbReference type="EMBL" id="JBHLTF010000009">
    <property type="protein sequence ID" value="MFC0717034.1"/>
    <property type="molecule type" value="Genomic_DNA"/>
</dbReference>
<feature type="transmembrane region" description="Helical" evidence="4">
    <location>
        <begin position="344"/>
        <end position="367"/>
    </location>
</feature>
<dbReference type="Proteomes" id="UP001589898">
    <property type="component" value="Unassembled WGS sequence"/>
</dbReference>
<comment type="catalytic activity">
    <reaction evidence="2">
        <text>2 GTP = 3',3'-c-di-GMP + 2 diphosphate</text>
        <dbReference type="Rhea" id="RHEA:24898"/>
        <dbReference type="ChEBI" id="CHEBI:33019"/>
        <dbReference type="ChEBI" id="CHEBI:37565"/>
        <dbReference type="ChEBI" id="CHEBI:58805"/>
        <dbReference type="EC" id="2.7.7.65"/>
    </reaction>
</comment>
<evidence type="ECO:0000313" key="8">
    <source>
        <dbReference type="Proteomes" id="UP001589898"/>
    </source>
</evidence>
<dbReference type="NCBIfam" id="TIGR00254">
    <property type="entry name" value="GGDEF"/>
    <property type="match status" value="1"/>
</dbReference>
<evidence type="ECO:0000256" key="1">
    <source>
        <dbReference type="ARBA" id="ARBA00012528"/>
    </source>
</evidence>
<feature type="coiled-coil region" evidence="3">
    <location>
        <begin position="411"/>
        <end position="442"/>
    </location>
</feature>
<dbReference type="Pfam" id="PF07695">
    <property type="entry name" value="7TMR-DISM_7TM"/>
    <property type="match status" value="1"/>
</dbReference>
<keyword evidence="4" id="KW-1133">Transmembrane helix</keyword>
<keyword evidence="7" id="KW-0548">Nucleotidyltransferase</keyword>
<dbReference type="EC" id="2.7.7.65" evidence="1"/>
<dbReference type="Gene3D" id="2.60.40.2380">
    <property type="match status" value="1"/>
</dbReference>
<dbReference type="PANTHER" id="PTHR45138">
    <property type="entry name" value="REGULATORY COMPONENTS OF SENSORY TRANSDUCTION SYSTEM"/>
    <property type="match status" value="1"/>
</dbReference>
<dbReference type="InterPro" id="IPR011623">
    <property type="entry name" value="7TMR_DISM_rcpt_extracell_dom1"/>
</dbReference>
<dbReference type="PROSITE" id="PS50887">
    <property type="entry name" value="GGDEF"/>
    <property type="match status" value="1"/>
</dbReference>
<comment type="caution">
    <text evidence="7">The sequence shown here is derived from an EMBL/GenBank/DDBJ whole genome shotgun (WGS) entry which is preliminary data.</text>
</comment>
<keyword evidence="5" id="KW-0732">Signal</keyword>
<feature type="transmembrane region" description="Helical" evidence="4">
    <location>
        <begin position="379"/>
        <end position="398"/>
    </location>
</feature>
<feature type="signal peptide" evidence="5">
    <location>
        <begin position="1"/>
        <end position="27"/>
    </location>
</feature>
<feature type="transmembrane region" description="Helical" evidence="4">
    <location>
        <begin position="258"/>
        <end position="277"/>
    </location>
</feature>
<feature type="transmembrane region" description="Helical" evidence="4">
    <location>
        <begin position="315"/>
        <end position="332"/>
    </location>
</feature>
<evidence type="ECO:0000256" key="4">
    <source>
        <dbReference type="SAM" id="Phobius"/>
    </source>
</evidence>
<dbReference type="SUPFAM" id="SSF55073">
    <property type="entry name" value="Nucleotide cyclase"/>
    <property type="match status" value="1"/>
</dbReference>